<name>A0A8S1BH07_ARCPL</name>
<dbReference type="InterPro" id="IPR017981">
    <property type="entry name" value="GPCR_2-like_7TM"/>
</dbReference>
<dbReference type="PANTHER" id="PTHR47154">
    <property type="entry name" value="G-PROTEIN COUPLED RECEPTOR MTH-RELATED"/>
    <property type="match status" value="1"/>
</dbReference>
<proteinExistence type="predicted"/>
<evidence type="ECO:0000256" key="3">
    <source>
        <dbReference type="ARBA" id="ARBA00022989"/>
    </source>
</evidence>
<evidence type="ECO:0000259" key="6">
    <source>
        <dbReference type="PROSITE" id="PS50261"/>
    </source>
</evidence>
<dbReference type="PANTHER" id="PTHR47154:SF2">
    <property type="entry name" value="G-PROTEIN COUPLED RECEPTOR MTH-RELATED"/>
    <property type="match status" value="1"/>
</dbReference>
<keyword evidence="2 5" id="KW-0812">Transmembrane</keyword>
<dbReference type="GO" id="GO:0005886">
    <property type="term" value="C:plasma membrane"/>
    <property type="evidence" value="ECO:0007669"/>
    <property type="project" value="TreeGrafter"/>
</dbReference>
<feature type="transmembrane region" description="Helical" evidence="5">
    <location>
        <begin position="97"/>
        <end position="116"/>
    </location>
</feature>
<evidence type="ECO:0000256" key="5">
    <source>
        <dbReference type="SAM" id="Phobius"/>
    </source>
</evidence>
<feature type="domain" description="G-protein coupled receptors family 2 profile 2" evidence="6">
    <location>
        <begin position="91"/>
        <end position="355"/>
    </location>
</feature>
<evidence type="ECO:0000313" key="8">
    <source>
        <dbReference type="Proteomes" id="UP000494106"/>
    </source>
</evidence>
<keyword evidence="8" id="KW-1185">Reference proteome</keyword>
<dbReference type="GO" id="GO:0008528">
    <property type="term" value="F:G protein-coupled peptide receptor activity"/>
    <property type="evidence" value="ECO:0007669"/>
    <property type="project" value="TreeGrafter"/>
</dbReference>
<dbReference type="AlphaFoldDB" id="A0A8S1BH07"/>
<reference evidence="7 8" key="1">
    <citation type="submission" date="2020-04" db="EMBL/GenBank/DDBJ databases">
        <authorList>
            <person name="Wallbank WR R."/>
            <person name="Pardo Diaz C."/>
            <person name="Kozak K."/>
            <person name="Martin S."/>
            <person name="Jiggins C."/>
            <person name="Moest M."/>
            <person name="Warren A I."/>
            <person name="Byers J.R.P. K."/>
            <person name="Montejo-Kovacevich G."/>
            <person name="Yen C E."/>
        </authorList>
    </citation>
    <scope>NUCLEOTIDE SEQUENCE [LARGE SCALE GENOMIC DNA]</scope>
</reference>
<evidence type="ECO:0000256" key="2">
    <source>
        <dbReference type="ARBA" id="ARBA00022692"/>
    </source>
</evidence>
<gene>
    <name evidence="7" type="ORF">APLA_LOCUS18232</name>
</gene>
<comment type="caution">
    <text evidence="7">The sequence shown here is derived from an EMBL/GenBank/DDBJ whole genome shotgun (WGS) entry which is preliminary data.</text>
</comment>
<feature type="transmembrane region" description="Helical" evidence="5">
    <location>
        <begin position="332"/>
        <end position="353"/>
    </location>
</feature>
<accession>A0A8S1BH07</accession>
<feature type="transmembrane region" description="Helical" evidence="5">
    <location>
        <begin position="252"/>
        <end position="271"/>
    </location>
</feature>
<protein>
    <recommendedName>
        <fullName evidence="6">G-protein coupled receptors family 2 profile 2 domain-containing protein</fullName>
    </recommendedName>
</protein>
<feature type="transmembrane region" description="Helical" evidence="5">
    <location>
        <begin position="160"/>
        <end position="180"/>
    </location>
</feature>
<feature type="transmembrane region" description="Helical" evidence="5">
    <location>
        <begin position="128"/>
        <end position="148"/>
    </location>
</feature>
<keyword evidence="4 5" id="KW-0472">Membrane</keyword>
<feature type="transmembrane region" description="Helical" evidence="5">
    <location>
        <begin position="306"/>
        <end position="326"/>
    </location>
</feature>
<dbReference type="PROSITE" id="PS50261">
    <property type="entry name" value="G_PROTEIN_RECEP_F2_4"/>
    <property type="match status" value="1"/>
</dbReference>
<dbReference type="Gene3D" id="1.20.1070.10">
    <property type="entry name" value="Rhodopsin 7-helix transmembrane proteins"/>
    <property type="match status" value="1"/>
</dbReference>
<dbReference type="InterPro" id="IPR051384">
    <property type="entry name" value="Mth_GPCR"/>
</dbReference>
<keyword evidence="3 5" id="KW-1133">Transmembrane helix</keyword>
<dbReference type="CDD" id="cd15039">
    <property type="entry name" value="7tmB3_Methuselah-like"/>
    <property type="match status" value="1"/>
</dbReference>
<evidence type="ECO:0000256" key="1">
    <source>
        <dbReference type="ARBA" id="ARBA00004141"/>
    </source>
</evidence>
<dbReference type="GO" id="GO:0007166">
    <property type="term" value="P:cell surface receptor signaling pathway"/>
    <property type="evidence" value="ECO:0007669"/>
    <property type="project" value="InterPro"/>
</dbReference>
<evidence type="ECO:0000313" key="7">
    <source>
        <dbReference type="EMBL" id="CAB3261888.1"/>
    </source>
</evidence>
<dbReference type="Pfam" id="PF00002">
    <property type="entry name" value="7tm_2"/>
    <property type="match status" value="1"/>
</dbReference>
<dbReference type="InterPro" id="IPR000832">
    <property type="entry name" value="GPCR_2_secretin-like"/>
</dbReference>
<feature type="transmembrane region" description="Helical" evidence="5">
    <location>
        <begin position="201"/>
        <end position="223"/>
    </location>
</feature>
<dbReference type="EMBL" id="CADEBC010000858">
    <property type="protein sequence ID" value="CAB3261888.1"/>
    <property type="molecule type" value="Genomic_DNA"/>
</dbReference>
<dbReference type="Proteomes" id="UP000494106">
    <property type="component" value="Unassembled WGS sequence"/>
</dbReference>
<sequence>MYTILDGKFVNDRSFQNKSMNRFLVGYTPYVLETGDLKLEKPNIYQRIVDVPNEDFCIDYVITKKGTLSKDAQVFVVVEAEGKSVIEVNENTTYLAVARWISCVFLLLVFVVYILLPELRNLGGLILMNYVASLFIAFLLLAVIQLDVYHTGTCIGLTCAIYYFFLATFCWMSVMSYDIWWTFRGYAKARPIHRRGERFKLQMYCLCAYGLPLLLTIFLYVVIVTNMQHIPWFITPHLLDTGCFLEGEAKMLYLYTPMLILIICNWLFYLMTAFNVWRLSRGTAVLDTAAAGSPAAHRCQMRRFMVYLKLSVVMGLSWLLEIISFIHPRYGMWYLSDTYNMLLGLVIFVIFVCKKKIYKKLYKRCRMKPTRSFHQGSSNSYFSNSSDSGPETVTLQVCGNPKGQNGFSNSK</sequence>
<dbReference type="OrthoDB" id="6134459at2759"/>
<comment type="subcellular location">
    <subcellularLocation>
        <location evidence="1">Membrane</location>
        <topology evidence="1">Multi-pass membrane protein</topology>
    </subcellularLocation>
</comment>
<evidence type="ECO:0000256" key="4">
    <source>
        <dbReference type="ARBA" id="ARBA00023136"/>
    </source>
</evidence>
<organism evidence="7 8">
    <name type="scientific">Arctia plantaginis</name>
    <name type="common">Wood tiger moth</name>
    <name type="synonym">Phalaena plantaginis</name>
    <dbReference type="NCBI Taxonomy" id="874455"/>
    <lineage>
        <taxon>Eukaryota</taxon>
        <taxon>Metazoa</taxon>
        <taxon>Ecdysozoa</taxon>
        <taxon>Arthropoda</taxon>
        <taxon>Hexapoda</taxon>
        <taxon>Insecta</taxon>
        <taxon>Pterygota</taxon>
        <taxon>Neoptera</taxon>
        <taxon>Endopterygota</taxon>
        <taxon>Lepidoptera</taxon>
        <taxon>Glossata</taxon>
        <taxon>Ditrysia</taxon>
        <taxon>Noctuoidea</taxon>
        <taxon>Erebidae</taxon>
        <taxon>Arctiinae</taxon>
        <taxon>Arctia</taxon>
    </lineage>
</organism>